<proteinExistence type="predicted"/>
<dbReference type="EMBL" id="GBRH01241798">
    <property type="protein sequence ID" value="JAD56097.1"/>
    <property type="molecule type" value="Transcribed_RNA"/>
</dbReference>
<accession>A0A0A9BA02</accession>
<name>A0A0A9BA02_ARUDO</name>
<dbReference type="AlphaFoldDB" id="A0A0A9BA02"/>
<organism evidence="1">
    <name type="scientific">Arundo donax</name>
    <name type="common">Giant reed</name>
    <name type="synonym">Donax arundinaceus</name>
    <dbReference type="NCBI Taxonomy" id="35708"/>
    <lineage>
        <taxon>Eukaryota</taxon>
        <taxon>Viridiplantae</taxon>
        <taxon>Streptophyta</taxon>
        <taxon>Embryophyta</taxon>
        <taxon>Tracheophyta</taxon>
        <taxon>Spermatophyta</taxon>
        <taxon>Magnoliopsida</taxon>
        <taxon>Liliopsida</taxon>
        <taxon>Poales</taxon>
        <taxon>Poaceae</taxon>
        <taxon>PACMAD clade</taxon>
        <taxon>Arundinoideae</taxon>
        <taxon>Arundineae</taxon>
        <taxon>Arundo</taxon>
    </lineage>
</organism>
<protein>
    <submittedName>
        <fullName evidence="1">Uncharacterized protein</fullName>
    </submittedName>
</protein>
<sequence>MVHFKQMLSSLSNSRVGGCLNFVTIRNFVKLLVAPQCFPGCEDLAAELAIMDCRHL</sequence>
<reference evidence="1" key="1">
    <citation type="submission" date="2014-09" db="EMBL/GenBank/DDBJ databases">
        <authorList>
            <person name="Magalhaes I.L.F."/>
            <person name="Oliveira U."/>
            <person name="Santos F.R."/>
            <person name="Vidigal T.H.D.A."/>
            <person name="Brescovit A.D."/>
            <person name="Santos A.J."/>
        </authorList>
    </citation>
    <scope>NUCLEOTIDE SEQUENCE</scope>
    <source>
        <tissue evidence="1">Shoot tissue taken approximately 20 cm above the soil surface</tissue>
    </source>
</reference>
<evidence type="ECO:0000313" key="1">
    <source>
        <dbReference type="EMBL" id="JAD56097.1"/>
    </source>
</evidence>
<reference evidence="1" key="2">
    <citation type="journal article" date="2015" name="Data Brief">
        <title>Shoot transcriptome of the giant reed, Arundo donax.</title>
        <authorList>
            <person name="Barrero R.A."/>
            <person name="Guerrero F.D."/>
            <person name="Moolhuijzen P."/>
            <person name="Goolsby J.A."/>
            <person name="Tidwell J."/>
            <person name="Bellgard S.E."/>
            <person name="Bellgard M.I."/>
        </authorList>
    </citation>
    <scope>NUCLEOTIDE SEQUENCE</scope>
    <source>
        <tissue evidence="1">Shoot tissue taken approximately 20 cm above the soil surface</tissue>
    </source>
</reference>